<name>A0AAW2IUT5_9LAMI</name>
<organism evidence="2">
    <name type="scientific">Sesamum angustifolium</name>
    <dbReference type="NCBI Taxonomy" id="2727405"/>
    <lineage>
        <taxon>Eukaryota</taxon>
        <taxon>Viridiplantae</taxon>
        <taxon>Streptophyta</taxon>
        <taxon>Embryophyta</taxon>
        <taxon>Tracheophyta</taxon>
        <taxon>Spermatophyta</taxon>
        <taxon>Magnoliopsida</taxon>
        <taxon>eudicotyledons</taxon>
        <taxon>Gunneridae</taxon>
        <taxon>Pentapetalae</taxon>
        <taxon>asterids</taxon>
        <taxon>lamiids</taxon>
        <taxon>Lamiales</taxon>
        <taxon>Pedaliaceae</taxon>
        <taxon>Sesamum</taxon>
    </lineage>
</organism>
<accession>A0AAW2IUT5</accession>
<dbReference type="PANTHER" id="PTHR34482:SF48">
    <property type="entry name" value="GAG PROTEASE POLYPROTEIN"/>
    <property type="match status" value="1"/>
</dbReference>
<dbReference type="EMBL" id="JACGWK010001568">
    <property type="protein sequence ID" value="KAL0285845.1"/>
    <property type="molecule type" value="Genomic_DNA"/>
</dbReference>
<dbReference type="InterPro" id="IPR005162">
    <property type="entry name" value="Retrotrans_gag_dom"/>
</dbReference>
<protein>
    <recommendedName>
        <fullName evidence="1">Retrotransposon gag domain-containing protein</fullName>
    </recommendedName>
</protein>
<comment type="caution">
    <text evidence="2">The sequence shown here is derived from an EMBL/GenBank/DDBJ whole genome shotgun (WGS) entry which is preliminary data.</text>
</comment>
<sequence length="150" mass="17749">MIICYLKFSLARSKADPRDSFTTDPTEAEEWLRNMEKVLDRIECTSKQKLRYAMSLLGKDTLDWWETVSGNKNRPITLNWNDFLKEFADKYTPPVYKYCKNVEFLKLKTNKLSVAGYELAFVRLSRYAPEEVSSDELKRDKFERGLRLEI</sequence>
<reference evidence="2" key="1">
    <citation type="submission" date="2020-06" db="EMBL/GenBank/DDBJ databases">
        <authorList>
            <person name="Li T."/>
            <person name="Hu X."/>
            <person name="Zhang T."/>
            <person name="Song X."/>
            <person name="Zhang H."/>
            <person name="Dai N."/>
            <person name="Sheng W."/>
            <person name="Hou X."/>
            <person name="Wei L."/>
        </authorList>
    </citation>
    <scope>NUCLEOTIDE SEQUENCE</scope>
    <source>
        <strain evidence="2">G01</strain>
        <tissue evidence="2">Leaf</tissue>
    </source>
</reference>
<gene>
    <name evidence="2" type="ORF">Sangu_2762000</name>
</gene>
<dbReference type="AlphaFoldDB" id="A0AAW2IUT5"/>
<proteinExistence type="predicted"/>
<evidence type="ECO:0000313" key="2">
    <source>
        <dbReference type="EMBL" id="KAL0285845.1"/>
    </source>
</evidence>
<dbReference type="Pfam" id="PF03732">
    <property type="entry name" value="Retrotrans_gag"/>
    <property type="match status" value="1"/>
</dbReference>
<evidence type="ECO:0000259" key="1">
    <source>
        <dbReference type="Pfam" id="PF03732"/>
    </source>
</evidence>
<feature type="domain" description="Retrotransposon gag" evidence="1">
    <location>
        <begin position="52"/>
        <end position="147"/>
    </location>
</feature>
<dbReference type="PANTHER" id="PTHR34482">
    <property type="entry name" value="DNA DAMAGE-INDUCIBLE PROTEIN 1-LIKE"/>
    <property type="match status" value="1"/>
</dbReference>
<reference evidence="2" key="2">
    <citation type="journal article" date="2024" name="Plant">
        <title>Genomic evolution and insights into agronomic trait innovations of Sesamum species.</title>
        <authorList>
            <person name="Miao H."/>
            <person name="Wang L."/>
            <person name="Qu L."/>
            <person name="Liu H."/>
            <person name="Sun Y."/>
            <person name="Le M."/>
            <person name="Wang Q."/>
            <person name="Wei S."/>
            <person name="Zheng Y."/>
            <person name="Lin W."/>
            <person name="Duan Y."/>
            <person name="Cao H."/>
            <person name="Xiong S."/>
            <person name="Wang X."/>
            <person name="Wei L."/>
            <person name="Li C."/>
            <person name="Ma Q."/>
            <person name="Ju M."/>
            <person name="Zhao R."/>
            <person name="Li G."/>
            <person name="Mu C."/>
            <person name="Tian Q."/>
            <person name="Mei H."/>
            <person name="Zhang T."/>
            <person name="Gao T."/>
            <person name="Zhang H."/>
        </authorList>
    </citation>
    <scope>NUCLEOTIDE SEQUENCE</scope>
    <source>
        <strain evidence="2">G01</strain>
    </source>
</reference>